<protein>
    <recommendedName>
        <fullName evidence="2">PEF-CTERM protein sorting domain-containing protein</fullName>
    </recommendedName>
</protein>
<dbReference type="AlphaFoldDB" id="A0A0E3P858"/>
<keyword evidence="1" id="KW-0472">Membrane</keyword>
<feature type="domain" description="PEF-CTERM protein sorting" evidence="2">
    <location>
        <begin position="171"/>
        <end position="194"/>
    </location>
</feature>
<sequence length="197" mass="21552">MKLKYIIGVLALLLLMVGTASAETFYLTNTSENVDGISIKVTCNGTHIIITDESTVVNGEKADIKGIRLYLRNEYVKSVADPDHSDNVWTHTSDYKSNFAGFGEFFTLCDKSTDKTKSRGPIVIELNQSLAQLPENALKNSIVVHLGFGTDILDVSGKNQDSSWVTGGAHIPEFPTIALPVAAILGIMFIFSRRNQK</sequence>
<dbReference type="NCBIfam" id="TIGR03024">
    <property type="entry name" value="arch_PEF_CTERM"/>
    <property type="match status" value="1"/>
</dbReference>
<keyword evidence="1" id="KW-1133">Transmembrane helix</keyword>
<dbReference type="HOGENOM" id="CLU_1381425_0_0_2"/>
<dbReference type="InterPro" id="IPR017474">
    <property type="entry name" value="PEF_CTERM_C"/>
</dbReference>
<evidence type="ECO:0000313" key="4">
    <source>
        <dbReference type="Proteomes" id="UP000033111"/>
    </source>
</evidence>
<reference evidence="3 4" key="1">
    <citation type="submission" date="2014-07" db="EMBL/GenBank/DDBJ databases">
        <title>Methanogenic archaea and the global carbon cycle.</title>
        <authorList>
            <person name="Henriksen J.R."/>
            <person name="Luke J."/>
            <person name="Reinhart S."/>
            <person name="Benedict M.N."/>
            <person name="Youngblut N.D."/>
            <person name="Metcalf M.E."/>
            <person name="Whitaker R.J."/>
            <person name="Metcalf W.W."/>
        </authorList>
    </citation>
    <scope>NUCLEOTIDE SEQUENCE [LARGE SCALE GENOMIC DNA]</scope>
    <source>
        <strain evidence="3 4">T4/M</strain>
    </source>
</reference>
<evidence type="ECO:0000256" key="1">
    <source>
        <dbReference type="SAM" id="Phobius"/>
    </source>
</evidence>
<dbReference type="Proteomes" id="UP000033111">
    <property type="component" value="Chromosome"/>
</dbReference>
<keyword evidence="1" id="KW-0812">Transmembrane</keyword>
<accession>A0A0E3P858</accession>
<keyword evidence="4" id="KW-1185">Reference proteome</keyword>
<evidence type="ECO:0000259" key="2">
    <source>
        <dbReference type="Pfam" id="PF26596"/>
    </source>
</evidence>
<gene>
    <name evidence="3" type="ORF">MSSIT_2371</name>
</gene>
<feature type="transmembrane region" description="Helical" evidence="1">
    <location>
        <begin position="174"/>
        <end position="191"/>
    </location>
</feature>
<dbReference type="KEGG" id="msw:MSSIT_2371"/>
<dbReference type="EMBL" id="CP009506">
    <property type="protein sequence ID" value="AKB29090.1"/>
    <property type="molecule type" value="Genomic_DNA"/>
</dbReference>
<dbReference type="PATRIC" id="fig|1434120.4.peg.3098"/>
<dbReference type="GeneID" id="24861252"/>
<dbReference type="Pfam" id="PF26596">
    <property type="entry name" value="PEF-CTERM_ARCH"/>
    <property type="match status" value="1"/>
</dbReference>
<proteinExistence type="predicted"/>
<evidence type="ECO:0000313" key="3">
    <source>
        <dbReference type="EMBL" id="AKB29090.1"/>
    </source>
</evidence>
<organism evidence="3 4">
    <name type="scientific">Methanosarcina siciliae T4/M</name>
    <dbReference type="NCBI Taxonomy" id="1434120"/>
    <lineage>
        <taxon>Archaea</taxon>
        <taxon>Methanobacteriati</taxon>
        <taxon>Methanobacteriota</taxon>
        <taxon>Stenosarchaea group</taxon>
        <taxon>Methanomicrobia</taxon>
        <taxon>Methanosarcinales</taxon>
        <taxon>Methanosarcinaceae</taxon>
        <taxon>Methanosarcina</taxon>
    </lineage>
</organism>
<dbReference type="RefSeq" id="WP_048172802.1">
    <property type="nucleotide sequence ID" value="NZ_CP009506.1"/>
</dbReference>
<name>A0A0E3P858_9EURY</name>